<dbReference type="RefSeq" id="WP_343949795.1">
    <property type="nucleotide sequence ID" value="NZ_BAAAHQ010000009.1"/>
</dbReference>
<gene>
    <name evidence="1" type="ORF">GCM10009560_23290</name>
</gene>
<proteinExistence type="predicted"/>
<reference evidence="2" key="1">
    <citation type="journal article" date="2019" name="Int. J. Syst. Evol. Microbiol.">
        <title>The Global Catalogue of Microorganisms (GCM) 10K type strain sequencing project: providing services to taxonomists for standard genome sequencing and annotation.</title>
        <authorList>
            <consortium name="The Broad Institute Genomics Platform"/>
            <consortium name="The Broad Institute Genome Sequencing Center for Infectious Disease"/>
            <person name="Wu L."/>
            <person name="Ma J."/>
        </authorList>
    </citation>
    <scope>NUCLEOTIDE SEQUENCE [LARGE SCALE GENOMIC DNA]</scope>
    <source>
        <strain evidence="2">JCM 11136</strain>
    </source>
</reference>
<evidence type="ECO:0000313" key="1">
    <source>
        <dbReference type="EMBL" id="GAA0923387.1"/>
    </source>
</evidence>
<comment type="caution">
    <text evidence="1">The sequence shown here is derived from an EMBL/GenBank/DDBJ whole genome shotgun (WGS) entry which is preliminary data.</text>
</comment>
<sequence length="98" mass="10497">MTPDPAICPECGGTLVEWVAGMALACQSCHGKGHDGPPRWSPESPPPLLPIWADPRWNDPDLAQHGLCRFCLGGREVVRVDEVRRSIVSAPCPSCAAP</sequence>
<accession>A0ABP3ZN93</accession>
<dbReference type="Proteomes" id="UP001501578">
    <property type="component" value="Unassembled WGS sequence"/>
</dbReference>
<evidence type="ECO:0000313" key="2">
    <source>
        <dbReference type="Proteomes" id="UP001501578"/>
    </source>
</evidence>
<keyword evidence="2" id="KW-1185">Reference proteome</keyword>
<dbReference type="EMBL" id="BAAAHQ010000009">
    <property type="protein sequence ID" value="GAA0923387.1"/>
    <property type="molecule type" value="Genomic_DNA"/>
</dbReference>
<name>A0ABP3ZN93_9ACTN</name>
<organism evidence="1 2">
    <name type="scientific">Nonomuraea longicatena</name>
    <dbReference type="NCBI Taxonomy" id="83682"/>
    <lineage>
        <taxon>Bacteria</taxon>
        <taxon>Bacillati</taxon>
        <taxon>Actinomycetota</taxon>
        <taxon>Actinomycetes</taxon>
        <taxon>Streptosporangiales</taxon>
        <taxon>Streptosporangiaceae</taxon>
        <taxon>Nonomuraea</taxon>
    </lineage>
</organism>
<protein>
    <submittedName>
        <fullName evidence="1">Uncharacterized protein</fullName>
    </submittedName>
</protein>